<evidence type="ECO:0008006" key="4">
    <source>
        <dbReference type="Google" id="ProtNLM"/>
    </source>
</evidence>
<dbReference type="Proteomes" id="UP000316665">
    <property type="component" value="Chromosome"/>
</dbReference>
<keyword evidence="1" id="KW-0472">Membrane</keyword>
<evidence type="ECO:0000313" key="3">
    <source>
        <dbReference type="Proteomes" id="UP000316665"/>
    </source>
</evidence>
<dbReference type="PROSITE" id="PS51257">
    <property type="entry name" value="PROKAR_LIPOPROTEIN"/>
    <property type="match status" value="1"/>
</dbReference>
<dbReference type="RefSeq" id="WP_141169654.1">
    <property type="nucleotide sequence ID" value="NZ_CP041185.1"/>
</dbReference>
<evidence type="ECO:0000256" key="1">
    <source>
        <dbReference type="SAM" id="Phobius"/>
    </source>
</evidence>
<protein>
    <recommendedName>
        <fullName evidence="4">Lipoprotein</fullName>
    </recommendedName>
</protein>
<name>A0A4Y6RCK2_9BURK</name>
<feature type="transmembrane region" description="Helical" evidence="1">
    <location>
        <begin position="7"/>
        <end position="24"/>
    </location>
</feature>
<dbReference type="AlphaFoldDB" id="A0A4Y6RCK2"/>
<evidence type="ECO:0000313" key="2">
    <source>
        <dbReference type="EMBL" id="QDG70224.1"/>
    </source>
</evidence>
<keyword evidence="1" id="KW-0812">Transmembrane</keyword>
<sequence length="110" mass="12491">MKALKQLLACGFAGAIFGCIFLRFEDSLLGMAIGSSMGVIFIWILYTIAFLLVFVGKRIFNDWIFIFPAGFSEWHGFLFLRDSNYKTRIFKIDMNENCGVEVTKNIADGK</sequence>
<accession>A0A4Y6RCK2</accession>
<dbReference type="EMBL" id="CP041185">
    <property type="protein sequence ID" value="QDG70224.1"/>
    <property type="molecule type" value="Genomic_DNA"/>
</dbReference>
<feature type="transmembrane region" description="Helical" evidence="1">
    <location>
        <begin position="30"/>
        <end position="55"/>
    </location>
</feature>
<proteinExistence type="predicted"/>
<reference evidence="2 3" key="1">
    <citation type="submission" date="2019-06" db="EMBL/GenBank/DDBJ databases">
        <title>Complete genome sequence of Janthinobacterium sp. SNU WT3 isolated from diseased rainbow trout.</title>
        <authorList>
            <person name="Oh W.T."/>
            <person name="Park S.C."/>
        </authorList>
    </citation>
    <scope>NUCLEOTIDE SEQUENCE [LARGE SCALE GENOMIC DNA]</scope>
    <source>
        <strain evidence="2 3">SNU WT3</strain>
    </source>
</reference>
<keyword evidence="3" id="KW-1185">Reference proteome</keyword>
<gene>
    <name evidence="2" type="ORF">FJQ89_07200</name>
</gene>
<dbReference type="KEGG" id="jas:FJQ89_07200"/>
<organism evidence="2 3">
    <name type="scientific">Janthinobacterium tructae</name>
    <dbReference type="NCBI Taxonomy" id="2590869"/>
    <lineage>
        <taxon>Bacteria</taxon>
        <taxon>Pseudomonadati</taxon>
        <taxon>Pseudomonadota</taxon>
        <taxon>Betaproteobacteria</taxon>
        <taxon>Burkholderiales</taxon>
        <taxon>Oxalobacteraceae</taxon>
        <taxon>Janthinobacterium</taxon>
    </lineage>
</organism>
<keyword evidence="1" id="KW-1133">Transmembrane helix</keyword>